<feature type="compositionally biased region" description="Basic and acidic residues" evidence="4">
    <location>
        <begin position="863"/>
        <end position="881"/>
    </location>
</feature>
<feature type="region of interest" description="Disordered" evidence="4">
    <location>
        <begin position="561"/>
        <end position="628"/>
    </location>
</feature>
<evidence type="ECO:0000256" key="2">
    <source>
        <dbReference type="ARBA" id="ARBA00022763"/>
    </source>
</evidence>
<feature type="region of interest" description="Disordered" evidence="4">
    <location>
        <begin position="1"/>
        <end position="77"/>
    </location>
</feature>
<gene>
    <name evidence="7" type="ORF">ABVK25_006939</name>
</gene>
<evidence type="ECO:0000256" key="4">
    <source>
        <dbReference type="SAM" id="MobiDB-lite"/>
    </source>
</evidence>
<feature type="domain" description="DNA endonuclease activator Ctp1 C-terminal" evidence="6">
    <location>
        <begin position="1139"/>
        <end position="1253"/>
    </location>
</feature>
<feature type="compositionally biased region" description="Basic and acidic residues" evidence="4">
    <location>
        <begin position="472"/>
        <end position="481"/>
    </location>
</feature>
<evidence type="ECO:0008006" key="9">
    <source>
        <dbReference type="Google" id="ProtNLM"/>
    </source>
</evidence>
<name>A0ABR4B761_9LECA</name>
<feature type="region of interest" description="Disordered" evidence="4">
    <location>
        <begin position="660"/>
        <end position="699"/>
    </location>
</feature>
<dbReference type="SUPFAM" id="SSF46689">
    <property type="entry name" value="Homeodomain-like"/>
    <property type="match status" value="1"/>
</dbReference>
<accession>A0ABR4B761</accession>
<reference evidence="7 8" key="1">
    <citation type="submission" date="2024-09" db="EMBL/GenBank/DDBJ databases">
        <title>Rethinking Asexuality: The Enigmatic Case of Functional Sexual Genes in Lepraria (Stereocaulaceae).</title>
        <authorList>
            <person name="Doellman M."/>
            <person name="Sun Y."/>
            <person name="Barcenas-Pena A."/>
            <person name="Lumbsch H.T."/>
            <person name="Grewe F."/>
        </authorList>
    </citation>
    <scope>NUCLEOTIDE SEQUENCE [LARGE SCALE GENOMIC DNA]</scope>
    <source>
        <strain evidence="7 8">Grewe 0041</strain>
    </source>
</reference>
<evidence type="ECO:0000256" key="3">
    <source>
        <dbReference type="ARBA" id="ARBA00023242"/>
    </source>
</evidence>
<feature type="domain" description="SWIRM" evidence="5">
    <location>
        <begin position="263"/>
        <end position="335"/>
    </location>
</feature>
<feature type="compositionally biased region" description="Low complexity" evidence="4">
    <location>
        <begin position="1083"/>
        <end position="1095"/>
    </location>
</feature>
<dbReference type="InterPro" id="IPR036388">
    <property type="entry name" value="WH-like_DNA-bd_sf"/>
</dbReference>
<keyword evidence="8" id="KW-1185">Reference proteome</keyword>
<feature type="compositionally biased region" description="Basic and acidic residues" evidence="4">
    <location>
        <begin position="204"/>
        <end position="222"/>
    </location>
</feature>
<organism evidence="7 8">
    <name type="scientific">Lepraria finkii</name>
    <dbReference type="NCBI Taxonomy" id="1340010"/>
    <lineage>
        <taxon>Eukaryota</taxon>
        <taxon>Fungi</taxon>
        <taxon>Dikarya</taxon>
        <taxon>Ascomycota</taxon>
        <taxon>Pezizomycotina</taxon>
        <taxon>Lecanoromycetes</taxon>
        <taxon>OSLEUM clade</taxon>
        <taxon>Lecanoromycetidae</taxon>
        <taxon>Lecanorales</taxon>
        <taxon>Lecanorineae</taxon>
        <taxon>Stereocaulaceae</taxon>
        <taxon>Lepraria</taxon>
    </lineage>
</organism>
<feature type="compositionally biased region" description="Polar residues" evidence="4">
    <location>
        <begin position="940"/>
        <end position="951"/>
    </location>
</feature>
<feature type="compositionally biased region" description="Polar residues" evidence="4">
    <location>
        <begin position="569"/>
        <end position="580"/>
    </location>
</feature>
<dbReference type="InterPro" id="IPR013882">
    <property type="entry name" value="Ctp1_C"/>
</dbReference>
<feature type="compositionally biased region" description="Polar residues" evidence="4">
    <location>
        <begin position="225"/>
        <end position="239"/>
    </location>
</feature>
<dbReference type="Proteomes" id="UP001590951">
    <property type="component" value="Unassembled WGS sequence"/>
</dbReference>
<evidence type="ECO:0000259" key="6">
    <source>
        <dbReference type="Pfam" id="PF08573"/>
    </source>
</evidence>
<feature type="compositionally biased region" description="Low complexity" evidence="4">
    <location>
        <begin position="56"/>
        <end position="75"/>
    </location>
</feature>
<feature type="compositionally biased region" description="Basic and acidic residues" evidence="4">
    <location>
        <begin position="1107"/>
        <end position="1117"/>
    </location>
</feature>
<proteinExistence type="predicted"/>
<evidence type="ECO:0000313" key="7">
    <source>
        <dbReference type="EMBL" id="KAL2052699.1"/>
    </source>
</evidence>
<evidence type="ECO:0000259" key="5">
    <source>
        <dbReference type="Pfam" id="PF04433"/>
    </source>
</evidence>
<evidence type="ECO:0000313" key="8">
    <source>
        <dbReference type="Proteomes" id="UP001590951"/>
    </source>
</evidence>
<dbReference type="EMBL" id="JBHFEH010000025">
    <property type="protein sequence ID" value="KAL2052699.1"/>
    <property type="molecule type" value="Genomic_DNA"/>
</dbReference>
<feature type="region of interest" description="Disordered" evidence="4">
    <location>
        <begin position="472"/>
        <end position="509"/>
    </location>
</feature>
<keyword evidence="2" id="KW-0227">DNA damage</keyword>
<dbReference type="InterPro" id="IPR007526">
    <property type="entry name" value="SWIRM"/>
</dbReference>
<dbReference type="Gene3D" id="1.10.10.10">
    <property type="entry name" value="Winged helix-like DNA-binding domain superfamily/Winged helix DNA-binding domain"/>
    <property type="match status" value="1"/>
</dbReference>
<feature type="compositionally biased region" description="Polar residues" evidence="4">
    <location>
        <begin position="882"/>
        <end position="892"/>
    </location>
</feature>
<evidence type="ECO:0000256" key="1">
    <source>
        <dbReference type="ARBA" id="ARBA00004123"/>
    </source>
</evidence>
<sequence>MADSPAPDTKMRVLPSPPISPQVLMNKRYKKEKEGHEANSSVTPRDGIVKDPVLYPESESFSSTSEEPLFPSSPSMAQADEIISKHKAMQDMHMAQFKNKVNRPTDDEYRLAISVVSQVGKLYNQDPRAYLKRQHEENNEIYYQTKRLCARPGTTPKKNLPALAPQPKQSKRAIARATPVKPAVARVKRTPKPSPRAKLMGFPDKSRPETPDRQPGTKREDIDYTSLSDYAPPTSTLPDGNSKALKADWQSNNVLDLSNDPDRHMLHEAEINLAGTLRLNCATYMCSKRRIFQARLNALRIGKEFRKTDAQQACKIDVNKASKLWTAYDKVGWFNRSYFQNSQIPISFFPEDTDIVWTSSWHLGYCMQGFDLTRFTREGHGLFVRQGLEEALMESLEGQKSRIRDAVSSGLDDLECLLTEQLAQKLSERDIAFATEKQEYIQEIETLRTKTARVGDLEDENAKLRAEIEAARERQARREANSGEGAEQAGDLHARATSTVPTEEHNRVKDELAKYERDYGRIVFAHNILKSRVQHYKNMTREWRAYVKDWVLRHPNRQAKFLPQDITKPAQSVPSHNPRLSSASSAPTPPAFPAGVTLSASDVSGSTSPQQRGPAGKKHSPSQSQLVASGHRRNLKALTDQIIATQTVIDNGHDANLEDLTESDESEVRPGTANSTTTPNSKVLESRNGATAMPADSGSSPIVVFERSLRRKRSTKICDEGIRVREDNHKTAAASKPRRVKNEISSTSPSPFAPNLRIGEPHDSLDLDDVGDPLTTPRKRQRMEHMRLRSSMLAPFVAPEHKEEMLDDMLEAEHEEIKSPVVKDKDGRQVYYANLTPSVGLAGDHPTNQNNEEQRSKSRRVEKRAQLRAHNDRVIGRRETAEQSPSGITRSGASHIKSPYAHGYPIPATGGPARPRTPQGRREAEQRKAELASPVILQPTDPNTHILTRNSEGPAKRRCLPSRRDRGAAALPALAENGEDLASSDKHTDPSTAKKTSKVPDVHHRLGALLSEPSSAKDLPPLPSSKTSGELRGPAASRTPLARTDQHSRLKIFATPSTVPAKRPGSSESALNPKKPLDKGSKSSRAAPRAPAAKPVFRKPPSLDDPPEIRPEHEPLRSRPMHRLRLDHFKPYPVRSDYAYHESVRKHDEMKALSGCKDKNCPRCKDIRKFVENSGYANLSGQNTEEIDQRLMEDFVGGDRRRLSKMSGEEKKNILTEARVQQFANEFGKHRQHFDRARSPVGFWDTGFPTTQEDKENRKAAEVRARDKVEERYWEAIREGGRYIFADE</sequence>
<protein>
    <recommendedName>
        <fullName evidence="9">DNA endonuclease activator Ctp1 C-terminal domain-containing protein</fullName>
    </recommendedName>
</protein>
<feature type="region of interest" description="Disordered" evidence="4">
    <location>
        <begin position="730"/>
        <end position="774"/>
    </location>
</feature>
<dbReference type="InterPro" id="IPR009057">
    <property type="entry name" value="Homeodomain-like_sf"/>
</dbReference>
<feature type="compositionally biased region" description="Polar residues" evidence="4">
    <location>
        <begin position="672"/>
        <end position="683"/>
    </location>
</feature>
<dbReference type="Pfam" id="PF08573">
    <property type="entry name" value="SAE2"/>
    <property type="match status" value="1"/>
</dbReference>
<feature type="region of interest" description="Disordered" evidence="4">
    <location>
        <begin position="837"/>
        <end position="1122"/>
    </location>
</feature>
<comment type="caution">
    <text evidence="7">The sequence shown here is derived from an EMBL/GenBank/DDBJ whole genome shotgun (WGS) entry which is preliminary data.</text>
</comment>
<feature type="compositionally biased region" description="Basic and acidic residues" evidence="4">
    <location>
        <begin position="920"/>
        <end position="930"/>
    </location>
</feature>
<dbReference type="Pfam" id="PF04433">
    <property type="entry name" value="SWIRM"/>
    <property type="match status" value="1"/>
</dbReference>
<feature type="region of interest" description="Disordered" evidence="4">
    <location>
        <begin position="149"/>
        <end position="243"/>
    </location>
</feature>
<keyword evidence="3" id="KW-0539">Nucleus</keyword>
<comment type="subcellular location">
    <subcellularLocation>
        <location evidence="1">Nucleus</location>
    </subcellularLocation>
</comment>
<feature type="compositionally biased region" description="Polar residues" evidence="4">
    <location>
        <begin position="598"/>
        <end position="611"/>
    </location>
</feature>